<reference evidence="1" key="1">
    <citation type="journal article" date="2008" name="ISME J.">
        <title>Genomic patterns of recombination, clonal divergence and environment in marine microbial populations.</title>
        <authorList>
            <person name="Konstantinidis K.T."/>
            <person name="Delong E.F."/>
        </authorList>
    </citation>
    <scope>NUCLEOTIDE SEQUENCE</scope>
</reference>
<sequence length="123" mass="13888">MLPMSLAPFIAFSALLLEHYDLSVFFVFENLGFDYGAFDVRRAEGRLAVLKKHKHLIQLDNVTRFRVLEAVNGEFIALLDSELSALGLDGGLHFGKANNKRDVGSSWQDVSSCVLRWMLSRTR</sequence>
<organism evidence="1">
    <name type="scientific">uncultured marine microorganism HF4000_APKG3D20</name>
    <dbReference type="NCBI Taxonomy" id="455549"/>
    <lineage>
        <taxon>unclassified sequences</taxon>
        <taxon>environmental samples</taxon>
    </lineage>
</organism>
<name>B3T7C5_9ZZZZ</name>
<gene>
    <name evidence="1" type="ORF">ALOHA_HF4000APKG3D20ctg1g32</name>
</gene>
<evidence type="ECO:0000313" key="1">
    <source>
        <dbReference type="EMBL" id="ABZ08484.1"/>
    </source>
</evidence>
<accession>B3T7C5</accession>
<dbReference type="EMBL" id="EU016629">
    <property type="protein sequence ID" value="ABZ08484.1"/>
    <property type="molecule type" value="Genomic_DNA"/>
</dbReference>
<proteinExistence type="predicted"/>
<protein>
    <submittedName>
        <fullName evidence="1">Uncharacterized protein</fullName>
    </submittedName>
</protein>
<dbReference type="AlphaFoldDB" id="B3T7C5"/>